<evidence type="ECO:0000313" key="8">
    <source>
        <dbReference type="Proteomes" id="UP000004625"/>
    </source>
</evidence>
<dbReference type="SUPFAM" id="SSF51735">
    <property type="entry name" value="NAD(P)-binding Rossmann-fold domains"/>
    <property type="match status" value="1"/>
</dbReference>
<dbReference type="Pfam" id="PF00389">
    <property type="entry name" value="2-Hacid_dh"/>
    <property type="match status" value="1"/>
</dbReference>
<evidence type="ECO:0000259" key="5">
    <source>
        <dbReference type="Pfam" id="PF00389"/>
    </source>
</evidence>
<evidence type="ECO:0000256" key="3">
    <source>
        <dbReference type="ARBA" id="ARBA00023027"/>
    </source>
</evidence>
<evidence type="ECO:0000256" key="2">
    <source>
        <dbReference type="ARBA" id="ARBA00023002"/>
    </source>
</evidence>
<dbReference type="Pfam" id="PF02826">
    <property type="entry name" value="2-Hacid_dh_C"/>
    <property type="match status" value="1"/>
</dbReference>
<proteinExistence type="inferred from homology"/>
<dbReference type="InterPro" id="IPR006140">
    <property type="entry name" value="D-isomer_DH_NAD-bd"/>
</dbReference>
<dbReference type="Proteomes" id="UP000004625">
    <property type="component" value="Unassembled WGS sequence"/>
</dbReference>
<dbReference type="SUPFAM" id="SSF52283">
    <property type="entry name" value="Formate/glycerate dehydrogenase catalytic domain-like"/>
    <property type="match status" value="1"/>
</dbReference>
<dbReference type="PATRIC" id="fig|797515.3.peg.2790"/>
<sequence>MFDKNYIRVVAFLTKILAYNILDYEKEFVLEWANEHPDVQVDFNSIELHDDTVHLAKGYDGIDYRQRSKLTDSPDLYKKLHEYGIHQLALRSAGVDSCNLDWAKENGLTVTNVPSYSPRAVAEMTLTHAMNLIRHIPQFQKRMRQNDYIVTGLRSTEISNMTIGIIGVGRIGSTVAKIFKALGAKRVLGNDIKENDDYRDLVEYTTKEDIYKNADLITMHTYMSDDNYHMISTDQFKQMKNTALFVNCSRGPIVDTDALVKALETGEIAGAGIDVIQDETKIFNQSFPGAKEIPLPVYTKLMNMENVFLTPHVAFYTDHAVKNMVKQSLDDTLLEITGKPSPHRINV</sequence>
<dbReference type="GO" id="GO:0051287">
    <property type="term" value="F:NAD binding"/>
    <property type="evidence" value="ECO:0007669"/>
    <property type="project" value="InterPro"/>
</dbReference>
<dbReference type="PANTHER" id="PTHR43026:SF1">
    <property type="entry name" value="2-HYDROXYACID DEHYDROGENASE HOMOLOG 1-RELATED"/>
    <property type="match status" value="1"/>
</dbReference>
<dbReference type="eggNOG" id="COG1052">
    <property type="taxonomic scope" value="Bacteria"/>
</dbReference>
<dbReference type="RefSeq" id="WP_008215314.1">
    <property type="nucleotide sequence ID" value="NZ_JH415062.1"/>
</dbReference>
<accession>G9ZTI9</accession>
<dbReference type="InterPro" id="IPR006139">
    <property type="entry name" value="D-isomer_2_OHA_DH_cat_dom"/>
</dbReference>
<dbReference type="GO" id="GO:0008720">
    <property type="term" value="F:D-lactate dehydrogenase (NAD+) activity"/>
    <property type="evidence" value="ECO:0007669"/>
    <property type="project" value="TreeGrafter"/>
</dbReference>
<dbReference type="InterPro" id="IPR058205">
    <property type="entry name" value="D-LDH-like"/>
</dbReference>
<evidence type="ECO:0000259" key="6">
    <source>
        <dbReference type="Pfam" id="PF02826"/>
    </source>
</evidence>
<evidence type="ECO:0000256" key="4">
    <source>
        <dbReference type="RuleBase" id="RU003719"/>
    </source>
</evidence>
<evidence type="ECO:0000313" key="7">
    <source>
        <dbReference type="EMBL" id="EHL95276.1"/>
    </source>
</evidence>
<dbReference type="CDD" id="cd12186">
    <property type="entry name" value="LDH"/>
    <property type="match status" value="1"/>
</dbReference>
<protein>
    <submittedName>
        <fullName evidence="7">Putative (R)-2-hydroxyisocaproate dehydrogenase</fullName>
    </submittedName>
</protein>
<dbReference type="HOGENOM" id="CLU_019796_1_1_9"/>
<comment type="caution">
    <text evidence="7">The sequence shown here is derived from an EMBL/GenBank/DDBJ whole genome shotgun (WGS) entry which is preliminary data.</text>
</comment>
<feature type="domain" description="D-isomer specific 2-hydroxyacid dehydrogenase catalytic" evidence="5">
    <location>
        <begin position="22"/>
        <end position="346"/>
    </location>
</feature>
<dbReference type="InterPro" id="IPR029753">
    <property type="entry name" value="D-isomer_DH_CS"/>
</dbReference>
<dbReference type="InterPro" id="IPR036291">
    <property type="entry name" value="NAD(P)-bd_dom_sf"/>
</dbReference>
<gene>
    <name evidence="7" type="ORF">HMPREF9103_03074</name>
</gene>
<dbReference type="STRING" id="797515.HMPREF9103_03074"/>
<dbReference type="EMBL" id="AGEY01000210">
    <property type="protein sequence ID" value="EHL95276.1"/>
    <property type="molecule type" value="Genomic_DNA"/>
</dbReference>
<feature type="domain" description="D-isomer specific 2-hydroxyacid dehydrogenase NAD-binding" evidence="6">
    <location>
        <begin position="127"/>
        <end position="314"/>
    </location>
</feature>
<evidence type="ECO:0000256" key="1">
    <source>
        <dbReference type="ARBA" id="ARBA00005854"/>
    </source>
</evidence>
<dbReference type="AlphaFoldDB" id="G9ZTI9"/>
<organism evidence="7 8">
    <name type="scientific">Lentilactobacillus parafarraginis F0439</name>
    <dbReference type="NCBI Taxonomy" id="797515"/>
    <lineage>
        <taxon>Bacteria</taxon>
        <taxon>Bacillati</taxon>
        <taxon>Bacillota</taxon>
        <taxon>Bacilli</taxon>
        <taxon>Lactobacillales</taxon>
        <taxon>Lactobacillaceae</taxon>
        <taxon>Lentilactobacillus</taxon>
    </lineage>
</organism>
<comment type="similarity">
    <text evidence="1 4">Belongs to the D-isomer specific 2-hydroxyacid dehydrogenase family.</text>
</comment>
<dbReference type="PANTHER" id="PTHR43026">
    <property type="entry name" value="2-HYDROXYACID DEHYDROGENASE HOMOLOG 1-RELATED"/>
    <property type="match status" value="1"/>
</dbReference>
<keyword evidence="8" id="KW-1185">Reference proteome</keyword>
<name>G9ZTI9_9LACO</name>
<keyword evidence="2 4" id="KW-0560">Oxidoreductase</keyword>
<dbReference type="Gene3D" id="3.40.50.720">
    <property type="entry name" value="NAD(P)-binding Rossmann-like Domain"/>
    <property type="match status" value="2"/>
</dbReference>
<keyword evidence="3" id="KW-0520">NAD</keyword>
<reference evidence="7 8" key="1">
    <citation type="submission" date="2011-09" db="EMBL/GenBank/DDBJ databases">
        <authorList>
            <person name="Weinstock G."/>
            <person name="Sodergren E."/>
            <person name="Clifton S."/>
            <person name="Fulton L."/>
            <person name="Fulton B."/>
            <person name="Courtney L."/>
            <person name="Fronick C."/>
            <person name="Harrison M."/>
            <person name="Strong C."/>
            <person name="Farmer C."/>
            <person name="Delahaunty K."/>
            <person name="Markovic C."/>
            <person name="Hall O."/>
            <person name="Minx P."/>
            <person name="Tomlinson C."/>
            <person name="Mitreva M."/>
            <person name="Hou S."/>
            <person name="Chen J."/>
            <person name="Wollam A."/>
            <person name="Pepin K.H."/>
            <person name="Johnson M."/>
            <person name="Bhonagiri V."/>
            <person name="Zhang X."/>
            <person name="Suruliraj S."/>
            <person name="Warren W."/>
            <person name="Chinwalla A."/>
            <person name="Mardis E.R."/>
            <person name="Wilson R.K."/>
        </authorList>
    </citation>
    <scope>NUCLEOTIDE SEQUENCE [LARGE SCALE GENOMIC DNA]</scope>
    <source>
        <strain evidence="7 8">F0439</strain>
    </source>
</reference>
<dbReference type="PROSITE" id="PS00671">
    <property type="entry name" value="D_2_HYDROXYACID_DH_3"/>
    <property type="match status" value="1"/>
</dbReference>